<keyword evidence="1" id="KW-0472">Membrane</keyword>
<reference evidence="3" key="1">
    <citation type="submission" date="2014-03" db="EMBL/GenBank/DDBJ databases">
        <authorList>
            <person name="Aksoy S."/>
            <person name="Warren W."/>
            <person name="Wilson R.K."/>
        </authorList>
    </citation>
    <scope>NUCLEOTIDE SEQUENCE [LARGE SCALE GENOMIC DNA]</scope>
    <source>
        <strain evidence="3">IAEA</strain>
    </source>
</reference>
<feature type="transmembrane region" description="Helical" evidence="1">
    <location>
        <begin position="26"/>
        <end position="46"/>
    </location>
</feature>
<reference evidence="2" key="2">
    <citation type="submission" date="2020-05" db="UniProtKB">
        <authorList>
            <consortium name="EnsemblMetazoa"/>
        </authorList>
    </citation>
    <scope>IDENTIFICATION</scope>
    <source>
        <strain evidence="2">IAEA</strain>
    </source>
</reference>
<accession>A0A1A9ZBJ4</accession>
<evidence type="ECO:0000256" key="1">
    <source>
        <dbReference type="SAM" id="Phobius"/>
    </source>
</evidence>
<keyword evidence="1" id="KW-1133">Transmembrane helix</keyword>
<keyword evidence="3" id="KW-1185">Reference proteome</keyword>
<keyword evidence="1" id="KW-0812">Transmembrane</keyword>
<dbReference type="VEuPathDB" id="VectorBase:GPAI009654"/>
<dbReference type="Proteomes" id="UP000092445">
    <property type="component" value="Unassembled WGS sequence"/>
</dbReference>
<dbReference type="EnsemblMetazoa" id="GPAI009654-RA">
    <property type="protein sequence ID" value="GPAI009654-PA"/>
    <property type="gene ID" value="GPAI009654"/>
</dbReference>
<proteinExistence type="predicted"/>
<name>A0A1A9ZBJ4_GLOPL</name>
<dbReference type="AlphaFoldDB" id="A0A1A9ZBJ4"/>
<evidence type="ECO:0000313" key="3">
    <source>
        <dbReference type="Proteomes" id="UP000092445"/>
    </source>
</evidence>
<organism evidence="2 3">
    <name type="scientific">Glossina pallidipes</name>
    <name type="common">Tsetse fly</name>
    <dbReference type="NCBI Taxonomy" id="7398"/>
    <lineage>
        <taxon>Eukaryota</taxon>
        <taxon>Metazoa</taxon>
        <taxon>Ecdysozoa</taxon>
        <taxon>Arthropoda</taxon>
        <taxon>Hexapoda</taxon>
        <taxon>Insecta</taxon>
        <taxon>Pterygota</taxon>
        <taxon>Neoptera</taxon>
        <taxon>Endopterygota</taxon>
        <taxon>Diptera</taxon>
        <taxon>Brachycera</taxon>
        <taxon>Muscomorpha</taxon>
        <taxon>Hippoboscoidea</taxon>
        <taxon>Glossinidae</taxon>
        <taxon>Glossina</taxon>
    </lineage>
</organism>
<protein>
    <submittedName>
        <fullName evidence="2">Uncharacterized protein</fullName>
    </submittedName>
</protein>
<evidence type="ECO:0000313" key="2">
    <source>
        <dbReference type="EnsemblMetazoa" id="GPAI009654-PA"/>
    </source>
</evidence>
<sequence>MTEHSILATFSMGLGKIAIARYRYTFAFNISGAGLVAISISFAIIINSFEGQQNLRQAHARFRHVHNVVLDRRQKQLANNAIKHDVHDEYYLSFIHLMSQIMLSAGVGN</sequence>